<dbReference type="InterPro" id="IPR042778">
    <property type="entry name" value="ZCWPW1/ZCWPW2"/>
</dbReference>
<proteinExistence type="predicted"/>
<dbReference type="CDD" id="cd20146">
    <property type="entry name" value="PWWP_ZCWPW2"/>
    <property type="match status" value="1"/>
</dbReference>
<dbReference type="Gene3D" id="2.30.30.140">
    <property type="match status" value="1"/>
</dbReference>
<dbReference type="EMBL" id="CAIIXF020000007">
    <property type="protein sequence ID" value="CAH1789974.1"/>
    <property type="molecule type" value="Genomic_DNA"/>
</dbReference>
<evidence type="ECO:0000313" key="9">
    <source>
        <dbReference type="Proteomes" id="UP000749559"/>
    </source>
</evidence>
<dbReference type="SUPFAM" id="SSF46774">
    <property type="entry name" value="ARID-like"/>
    <property type="match status" value="1"/>
</dbReference>
<organism evidence="8 9">
    <name type="scientific">Owenia fusiformis</name>
    <name type="common">Polychaete worm</name>
    <dbReference type="NCBI Taxonomy" id="6347"/>
    <lineage>
        <taxon>Eukaryota</taxon>
        <taxon>Metazoa</taxon>
        <taxon>Spiralia</taxon>
        <taxon>Lophotrochozoa</taxon>
        <taxon>Annelida</taxon>
        <taxon>Polychaeta</taxon>
        <taxon>Sedentaria</taxon>
        <taxon>Canalipalpata</taxon>
        <taxon>Sabellida</taxon>
        <taxon>Oweniida</taxon>
        <taxon>Oweniidae</taxon>
        <taxon>Owenia</taxon>
    </lineage>
</organism>
<dbReference type="InterPro" id="IPR036431">
    <property type="entry name" value="ARID_dom_sf"/>
</dbReference>
<dbReference type="PROSITE" id="PS51011">
    <property type="entry name" value="ARID"/>
    <property type="match status" value="1"/>
</dbReference>
<feature type="domain" description="PWWP" evidence="5">
    <location>
        <begin position="175"/>
        <end position="239"/>
    </location>
</feature>
<keyword evidence="2" id="KW-0863">Zinc-finger</keyword>
<dbReference type="InterPro" id="IPR000313">
    <property type="entry name" value="PWWP_dom"/>
</dbReference>
<dbReference type="Gene3D" id="3.30.40.100">
    <property type="match status" value="1"/>
</dbReference>
<dbReference type="SMART" id="SM00501">
    <property type="entry name" value="BRIGHT"/>
    <property type="match status" value="1"/>
</dbReference>
<dbReference type="GO" id="GO:0005634">
    <property type="term" value="C:nucleus"/>
    <property type="evidence" value="ECO:0007669"/>
    <property type="project" value="TreeGrafter"/>
</dbReference>
<evidence type="ECO:0000256" key="4">
    <source>
        <dbReference type="SAM" id="MobiDB-lite"/>
    </source>
</evidence>
<dbReference type="Proteomes" id="UP000749559">
    <property type="component" value="Unassembled WGS sequence"/>
</dbReference>
<evidence type="ECO:0000313" key="8">
    <source>
        <dbReference type="EMBL" id="CAH1789974.1"/>
    </source>
</evidence>
<dbReference type="PANTHER" id="PTHR15999">
    <property type="entry name" value="ZINC FINGER CW-TYPE PWWP DOMAIN PROTEIN 1"/>
    <property type="match status" value="1"/>
</dbReference>
<dbReference type="SMART" id="SM01014">
    <property type="entry name" value="ARID"/>
    <property type="match status" value="1"/>
</dbReference>
<dbReference type="Pfam" id="PF01388">
    <property type="entry name" value="ARID"/>
    <property type="match status" value="1"/>
</dbReference>
<dbReference type="PROSITE" id="PS51050">
    <property type="entry name" value="ZF_CW"/>
    <property type="match status" value="1"/>
</dbReference>
<accession>A0A8S4P6T3</accession>
<dbReference type="GO" id="GO:0008270">
    <property type="term" value="F:zinc ion binding"/>
    <property type="evidence" value="ECO:0007669"/>
    <property type="project" value="UniProtKB-KW"/>
</dbReference>
<evidence type="ECO:0000259" key="6">
    <source>
        <dbReference type="PROSITE" id="PS51011"/>
    </source>
</evidence>
<dbReference type="SMART" id="SM00293">
    <property type="entry name" value="PWWP"/>
    <property type="match status" value="1"/>
</dbReference>
<feature type="domain" description="ARID" evidence="6">
    <location>
        <begin position="395"/>
        <end position="488"/>
    </location>
</feature>
<feature type="domain" description="CW-type" evidence="7">
    <location>
        <begin position="101"/>
        <end position="155"/>
    </location>
</feature>
<dbReference type="SUPFAM" id="SSF63748">
    <property type="entry name" value="Tudor/PWWP/MBT"/>
    <property type="match status" value="1"/>
</dbReference>
<evidence type="ECO:0000256" key="2">
    <source>
        <dbReference type="ARBA" id="ARBA00022771"/>
    </source>
</evidence>
<dbReference type="GO" id="GO:0003677">
    <property type="term" value="F:DNA binding"/>
    <property type="evidence" value="ECO:0007669"/>
    <property type="project" value="InterPro"/>
</dbReference>
<dbReference type="Gene3D" id="1.10.150.60">
    <property type="entry name" value="ARID DNA-binding domain"/>
    <property type="match status" value="1"/>
</dbReference>
<keyword evidence="9" id="KW-1185">Reference proteome</keyword>
<evidence type="ECO:0000259" key="5">
    <source>
        <dbReference type="PROSITE" id="PS50812"/>
    </source>
</evidence>
<dbReference type="Pfam" id="PF00855">
    <property type="entry name" value="PWWP"/>
    <property type="match status" value="1"/>
</dbReference>
<protein>
    <submittedName>
        <fullName evidence="8">Uncharacterized protein</fullName>
    </submittedName>
</protein>
<dbReference type="OrthoDB" id="757982at2759"/>
<dbReference type="AlphaFoldDB" id="A0A8S4P6T3"/>
<dbReference type="CDD" id="cd16100">
    <property type="entry name" value="ARID"/>
    <property type="match status" value="1"/>
</dbReference>
<dbReference type="Pfam" id="PF07496">
    <property type="entry name" value="zf-CW"/>
    <property type="match status" value="1"/>
</dbReference>
<dbReference type="InterPro" id="IPR001606">
    <property type="entry name" value="ARID_dom"/>
</dbReference>
<dbReference type="PANTHER" id="PTHR15999:SF6">
    <property type="entry name" value="ZINC FINGER CW-TYPE PWWP DOMAIN PROTEIN 2"/>
    <property type="match status" value="1"/>
</dbReference>
<evidence type="ECO:0000256" key="1">
    <source>
        <dbReference type="ARBA" id="ARBA00022723"/>
    </source>
</evidence>
<comment type="caution">
    <text evidence="8">The sequence shown here is derived from an EMBL/GenBank/DDBJ whole genome shotgun (WGS) entry which is preliminary data.</text>
</comment>
<evidence type="ECO:0000259" key="7">
    <source>
        <dbReference type="PROSITE" id="PS51050"/>
    </source>
</evidence>
<keyword evidence="3" id="KW-0862">Zinc</keyword>
<feature type="region of interest" description="Disordered" evidence="4">
    <location>
        <begin position="239"/>
        <end position="269"/>
    </location>
</feature>
<feature type="compositionally biased region" description="Low complexity" evidence="4">
    <location>
        <begin position="81"/>
        <end position="95"/>
    </location>
</feature>
<dbReference type="PROSITE" id="PS50812">
    <property type="entry name" value="PWWP"/>
    <property type="match status" value="1"/>
</dbReference>
<name>A0A8S4P6T3_OWEFU</name>
<gene>
    <name evidence="8" type="ORF">OFUS_LOCUS15244</name>
</gene>
<reference evidence="8" key="1">
    <citation type="submission" date="2022-03" db="EMBL/GenBank/DDBJ databases">
        <authorList>
            <person name="Martin C."/>
        </authorList>
    </citation>
    <scope>NUCLEOTIDE SEQUENCE</scope>
</reference>
<dbReference type="InterPro" id="IPR011124">
    <property type="entry name" value="Znf_CW"/>
</dbReference>
<feature type="compositionally biased region" description="Low complexity" evidence="4">
    <location>
        <begin position="240"/>
        <end position="250"/>
    </location>
</feature>
<feature type="region of interest" description="Disordered" evidence="4">
    <location>
        <begin position="74"/>
        <end position="95"/>
    </location>
</feature>
<sequence length="652" mass="74020">MATCDVRAPSDIIAPFSVKPASTVKANSDIKHSSDVLTRRKLKKLLHQGTIDNTPVHDSYKEQLELISKLGQVEKHDDGTDTTQSSQTSNTTSLGSSIVRQVQNDTWVQCENTSCLKWRRVPKLDAKKLDETSWFCKMNPDECHNFCEAAEEDYDVWERMIKKCGYKFIHSTLDEGTLVWAKMQGYCKWPAIVTRDPVGGAHVFSDTDGEPLSYHVEYLGKKHTHGWVQNQHVELYGEASKPQSSTTCTSSKKRRKTKHLTSVTQGLKPKDRQTYKRHNVDDAIQEITGLLNKSKDEKIKSCSFGFIPIASKREQTQANTEHLTHTEKQINTKSKTMLVRKLKQDEIMNNKNSMMDDIASDIGSPDVKLNQLSFNTSLVGRTKEEKFALDIEMYTRNEKAFEHDVRRFMDRNNRKISRLPCWQGINITLFQLFLAVYDRGGFKKVKSYKGGWQGVYNELTGMNSHAGGGNVAASYYTRNMLPYELYISGRNFKKHLKKSQPKAPKQRMKKTKEKAQIVPDGDVEFPLSDFEDLLDVEQELQGMLGDLDEADPLQTAGLAVSIKRTKGIPVAFYDDSPNEQTPSFQEANTASEFGPHAAMPEGEQEVPSGVIFSEEDNSHDTIEEDNSQDVQVFHEMQALEHEIDELNVDIDW</sequence>
<evidence type="ECO:0000256" key="3">
    <source>
        <dbReference type="ARBA" id="ARBA00022833"/>
    </source>
</evidence>
<keyword evidence="1" id="KW-0479">Metal-binding</keyword>